<dbReference type="Proteomes" id="UP000887540">
    <property type="component" value="Unplaced"/>
</dbReference>
<evidence type="ECO:0000256" key="3">
    <source>
        <dbReference type="ARBA" id="ARBA00004496"/>
    </source>
</evidence>
<evidence type="ECO:0000313" key="12">
    <source>
        <dbReference type="Proteomes" id="UP000887540"/>
    </source>
</evidence>
<evidence type="ECO:0000256" key="10">
    <source>
        <dbReference type="SAM" id="MobiDB-lite"/>
    </source>
</evidence>
<dbReference type="GO" id="GO:0003723">
    <property type="term" value="F:RNA binding"/>
    <property type="evidence" value="ECO:0007669"/>
    <property type="project" value="UniProtKB-KW"/>
</dbReference>
<evidence type="ECO:0000256" key="5">
    <source>
        <dbReference type="ARBA" id="ARBA00016034"/>
    </source>
</evidence>
<evidence type="ECO:0000256" key="9">
    <source>
        <dbReference type="ARBA" id="ARBA00023242"/>
    </source>
</evidence>
<evidence type="ECO:0000256" key="8">
    <source>
        <dbReference type="ARBA" id="ARBA00022884"/>
    </source>
</evidence>
<comment type="subcellular location">
    <subcellularLocation>
        <location evidence="3">Cytoplasm</location>
    </subcellularLocation>
    <subcellularLocation>
        <location evidence="2">Nucleus</location>
    </subcellularLocation>
</comment>
<dbReference type="GO" id="GO:0061015">
    <property type="term" value="P:snRNA import into nucleus"/>
    <property type="evidence" value="ECO:0007669"/>
    <property type="project" value="InterPro"/>
</dbReference>
<feature type="compositionally biased region" description="Polar residues" evidence="10">
    <location>
        <begin position="342"/>
        <end position="351"/>
    </location>
</feature>
<dbReference type="PANTHER" id="PTHR13403:SF6">
    <property type="entry name" value="SNURPORTIN-1"/>
    <property type="match status" value="1"/>
</dbReference>
<evidence type="ECO:0000256" key="6">
    <source>
        <dbReference type="ARBA" id="ARBA00022448"/>
    </source>
</evidence>
<feature type="compositionally biased region" description="Basic and acidic residues" evidence="10">
    <location>
        <begin position="331"/>
        <end position="340"/>
    </location>
</feature>
<name>A0A914C5C3_9BILA</name>
<dbReference type="SUPFAM" id="SSF56091">
    <property type="entry name" value="DNA ligase/mRNA capping enzyme, catalytic domain"/>
    <property type="match status" value="1"/>
</dbReference>
<comment type="function">
    <text evidence="1">Functions as an U snRNP-specific nuclear import adapter. Involved in the trimethylguanosine (m3G)-cap-dependent nuclear import of U snRNPs. Binds specifically to the terminal m3G-cap U snRNAs.</text>
</comment>
<accession>A0A914C5C3</accession>
<dbReference type="GO" id="GO:0005737">
    <property type="term" value="C:cytoplasm"/>
    <property type="evidence" value="ECO:0007669"/>
    <property type="project" value="UniProtKB-SubCell"/>
</dbReference>
<proteinExistence type="inferred from homology"/>
<evidence type="ECO:0000256" key="7">
    <source>
        <dbReference type="ARBA" id="ARBA00022490"/>
    </source>
</evidence>
<dbReference type="PANTHER" id="PTHR13403">
    <property type="entry name" value="SNURPORTIN1 RNUT1 PROTEIN RNA, U TRANSPORTER 1"/>
    <property type="match status" value="1"/>
</dbReference>
<keyword evidence="9" id="KW-0539">Nucleus</keyword>
<organism evidence="12 13">
    <name type="scientific">Acrobeloides nanus</name>
    <dbReference type="NCBI Taxonomy" id="290746"/>
    <lineage>
        <taxon>Eukaryota</taxon>
        <taxon>Metazoa</taxon>
        <taxon>Ecdysozoa</taxon>
        <taxon>Nematoda</taxon>
        <taxon>Chromadorea</taxon>
        <taxon>Rhabditida</taxon>
        <taxon>Tylenchina</taxon>
        <taxon>Cephalobomorpha</taxon>
        <taxon>Cephaloboidea</taxon>
        <taxon>Cephalobidae</taxon>
        <taxon>Acrobeloides</taxon>
    </lineage>
</organism>
<feature type="domain" description="Snurportin-1 m3G cap-binding" evidence="11">
    <location>
        <begin position="102"/>
        <end position="277"/>
    </location>
</feature>
<dbReference type="InterPro" id="IPR017336">
    <property type="entry name" value="Snurportin-1"/>
</dbReference>
<protein>
    <recommendedName>
        <fullName evidence="5">Snurportin-1</fullName>
    </recommendedName>
</protein>
<keyword evidence="12" id="KW-1185">Reference proteome</keyword>
<keyword evidence="6" id="KW-0813">Transport</keyword>
<evidence type="ECO:0000313" key="13">
    <source>
        <dbReference type="WBParaSite" id="ACRNAN_Path_33.g124.t1"/>
    </source>
</evidence>
<keyword evidence="8" id="KW-0694">RNA-binding</keyword>
<dbReference type="GO" id="GO:0005634">
    <property type="term" value="C:nucleus"/>
    <property type="evidence" value="ECO:0007669"/>
    <property type="project" value="UniProtKB-SubCell"/>
</dbReference>
<comment type="similarity">
    <text evidence="4">Belongs to the snurportin family.</text>
</comment>
<dbReference type="Gene3D" id="3.30.470.30">
    <property type="entry name" value="DNA ligase/mRNA capping enzyme"/>
    <property type="match status" value="1"/>
</dbReference>
<dbReference type="AlphaFoldDB" id="A0A914C5C3"/>
<evidence type="ECO:0000256" key="2">
    <source>
        <dbReference type="ARBA" id="ARBA00004123"/>
    </source>
</evidence>
<dbReference type="InterPro" id="IPR047857">
    <property type="entry name" value="Snurportin1_C"/>
</dbReference>
<evidence type="ECO:0000259" key="11">
    <source>
        <dbReference type="Pfam" id="PF21974"/>
    </source>
</evidence>
<dbReference type="CDD" id="cd09232">
    <property type="entry name" value="Snurportin-1_C"/>
    <property type="match status" value="1"/>
</dbReference>
<reference evidence="13" key="1">
    <citation type="submission" date="2022-11" db="UniProtKB">
        <authorList>
            <consortium name="WormBaseParasite"/>
        </authorList>
    </citation>
    <scope>IDENTIFICATION</scope>
</reference>
<feature type="compositionally biased region" description="Basic and acidic residues" evidence="10">
    <location>
        <begin position="1"/>
        <end position="12"/>
    </location>
</feature>
<sequence length="403" mass="46825">MNMEDEVRKLCDELEGTSVSNPNSPKEEQPQSSTTRSAAQEMQKRRRLVELDLPNIPQEDLVDHIRYALTNKNKNQRTRTFSLNNFDQQEIREQYPEIRNRFMLSEWLIDIPEDFEKWIMIPCPQAPRNLVIAHKGVTQALTKTGLVIDEFPSHLPGGSQKDSKTLTILDCFFDPVKHVFYILDMICWADNDYTTMELDCRLFLLKSYLETNRILGNRDKFNPFEFHGLPWCCCTKEKMKDMIFNCDLGFDLDGCLFYFPKILYIPGQTSLIGWLLPWMFPEILNIPIPARFTYVSNKNLRRKPNERALEYIARFESINSNKNMYKGGGKKPQESSKKPQEAAQSNSSILPSSKNNRKKKKTKSGPRIIEIKEMNRGQNWANVPYFSTFNVDPRGGGVPFSYC</sequence>
<feature type="region of interest" description="Disordered" evidence="10">
    <location>
        <begin position="1"/>
        <end position="43"/>
    </location>
</feature>
<evidence type="ECO:0000256" key="1">
    <source>
        <dbReference type="ARBA" id="ARBA00003975"/>
    </source>
</evidence>
<dbReference type="WBParaSite" id="ACRNAN_Path_33.g124.t1">
    <property type="protein sequence ID" value="ACRNAN_Path_33.g124.t1"/>
    <property type="gene ID" value="ACRNAN_Path_33.g124"/>
</dbReference>
<dbReference type="Pfam" id="PF21974">
    <property type="entry name" value="SPN1_m3Gcap_bd"/>
    <property type="match status" value="1"/>
</dbReference>
<feature type="region of interest" description="Disordered" evidence="10">
    <location>
        <begin position="322"/>
        <end position="369"/>
    </location>
</feature>
<feature type="compositionally biased region" description="Polar residues" evidence="10">
    <location>
        <begin position="17"/>
        <end position="40"/>
    </location>
</feature>
<evidence type="ECO:0000256" key="4">
    <source>
        <dbReference type="ARBA" id="ARBA00007540"/>
    </source>
</evidence>
<keyword evidence="7" id="KW-0963">Cytoplasm</keyword>
<feature type="compositionally biased region" description="Basic residues" evidence="10">
    <location>
        <begin position="355"/>
        <end position="364"/>
    </location>
</feature>